<evidence type="ECO:0000313" key="3">
    <source>
        <dbReference type="Proteomes" id="UP001281410"/>
    </source>
</evidence>
<dbReference type="Gene3D" id="1.25.10.10">
    <property type="entry name" value="Leucine-rich Repeat Variant"/>
    <property type="match status" value="1"/>
</dbReference>
<evidence type="ECO:0000259" key="1">
    <source>
        <dbReference type="Pfam" id="PF23099"/>
    </source>
</evidence>
<accession>A0AAE0DTP9</accession>
<dbReference type="SUPFAM" id="SSF48371">
    <property type="entry name" value="ARM repeat"/>
    <property type="match status" value="1"/>
</dbReference>
<comment type="caution">
    <text evidence="2">The sequence shown here is derived from an EMBL/GenBank/DDBJ whole genome shotgun (WGS) entry which is preliminary data.</text>
</comment>
<dbReference type="Pfam" id="PF23099">
    <property type="entry name" value="UTP20_C"/>
    <property type="match status" value="1"/>
</dbReference>
<dbReference type="InterPro" id="IPR052575">
    <property type="entry name" value="SSU_processome_comp_20"/>
</dbReference>
<dbReference type="PANTHER" id="PTHR17695">
    <property type="entry name" value="SMALL SUBUNIT PROCESSOME COMPONENT 20 HOMOLOG"/>
    <property type="match status" value="1"/>
</dbReference>
<proteinExistence type="predicted"/>
<dbReference type="InterPro" id="IPR016024">
    <property type="entry name" value="ARM-type_fold"/>
</dbReference>
<dbReference type="GO" id="GO:0032040">
    <property type="term" value="C:small-subunit processome"/>
    <property type="evidence" value="ECO:0007669"/>
    <property type="project" value="TreeGrafter"/>
</dbReference>
<gene>
    <name evidence="2" type="ORF">Dsin_027505</name>
</gene>
<dbReference type="EMBL" id="JANJYJ010000009">
    <property type="protein sequence ID" value="KAK3187944.1"/>
    <property type="molecule type" value="Genomic_DNA"/>
</dbReference>
<keyword evidence="3" id="KW-1185">Reference proteome</keyword>
<feature type="domain" description="U3 small nucleolar RNA-associated protein 20 C-terminal" evidence="1">
    <location>
        <begin position="359"/>
        <end position="454"/>
    </location>
</feature>
<dbReference type="GO" id="GO:0030686">
    <property type="term" value="C:90S preribosome"/>
    <property type="evidence" value="ECO:0007669"/>
    <property type="project" value="TreeGrafter"/>
</dbReference>
<reference evidence="2" key="1">
    <citation type="journal article" date="2023" name="Plant J.">
        <title>Genome sequences and population genomics provide insights into the demographic history, inbreeding, and mutation load of two 'living fossil' tree species of Dipteronia.</title>
        <authorList>
            <person name="Feng Y."/>
            <person name="Comes H.P."/>
            <person name="Chen J."/>
            <person name="Zhu S."/>
            <person name="Lu R."/>
            <person name="Zhang X."/>
            <person name="Li P."/>
            <person name="Qiu J."/>
            <person name="Olsen K.M."/>
            <person name="Qiu Y."/>
        </authorList>
    </citation>
    <scope>NUCLEOTIDE SEQUENCE</scope>
    <source>
        <strain evidence="2">NBL</strain>
    </source>
</reference>
<dbReference type="InterPro" id="IPR057525">
    <property type="entry name" value="UTP20_C"/>
</dbReference>
<name>A0AAE0DTP9_9ROSI</name>
<dbReference type="PANTHER" id="PTHR17695:SF11">
    <property type="entry name" value="SMALL SUBUNIT PROCESSOME COMPONENT 20 HOMOLOG"/>
    <property type="match status" value="1"/>
</dbReference>
<organism evidence="2 3">
    <name type="scientific">Dipteronia sinensis</name>
    <dbReference type="NCBI Taxonomy" id="43782"/>
    <lineage>
        <taxon>Eukaryota</taxon>
        <taxon>Viridiplantae</taxon>
        <taxon>Streptophyta</taxon>
        <taxon>Embryophyta</taxon>
        <taxon>Tracheophyta</taxon>
        <taxon>Spermatophyta</taxon>
        <taxon>Magnoliopsida</taxon>
        <taxon>eudicotyledons</taxon>
        <taxon>Gunneridae</taxon>
        <taxon>Pentapetalae</taxon>
        <taxon>rosids</taxon>
        <taxon>malvids</taxon>
        <taxon>Sapindales</taxon>
        <taxon>Sapindaceae</taxon>
        <taxon>Hippocastanoideae</taxon>
        <taxon>Acereae</taxon>
        <taxon>Dipteronia</taxon>
    </lineage>
</organism>
<protein>
    <recommendedName>
        <fullName evidence="1">U3 small nucleolar RNA-associated protein 20 C-terminal domain-containing protein</fullName>
    </recommendedName>
</protein>
<sequence>MLHTIIKKFPQTEVDRQSLSLFFHLVARLVNDHDNKVRSMAGVAIKLLIGRVSPHQLDSILNKCQIWYLGESQQLWGVGAQVLGLSVEVMKKDFQKHLNSILPKIKSILQSAVSVVADGELDLPDEATIPFWKEAYYSLVLLEKILCQFPDIILERDLEDIWEATCELLLHPHTWLRNRSNHLIAMYITVVTDTAREHHEKRLGTLFLMKPSRLFMISASLCCQLEAQLSFHDAVSSRITQNLVSAICNMHSLKERREYIDPHSCWSTLGESERSLFLKAFQLLDSGKEKGLFLSLISGACDQNDQDDSKDLGFLLVSSLLKKMGKIALLKEDIQMGIVFNSFRLISSEISPDYCRRYASQMLPSLYKVSEGFAGKVISDDMKQLAQEVCDSIKNKLGNQEFIAVYNEMRKSLKVKREKRKREEKVMAVVNPERHAKRKLRISAKHTAHKKRKMMSMKLGRWLH</sequence>
<evidence type="ECO:0000313" key="2">
    <source>
        <dbReference type="EMBL" id="KAK3187944.1"/>
    </source>
</evidence>
<dbReference type="AlphaFoldDB" id="A0AAE0DTP9"/>
<dbReference type="InterPro" id="IPR011989">
    <property type="entry name" value="ARM-like"/>
</dbReference>
<dbReference type="Proteomes" id="UP001281410">
    <property type="component" value="Unassembled WGS sequence"/>
</dbReference>